<dbReference type="InterPro" id="IPR009003">
    <property type="entry name" value="Peptidase_S1_PA"/>
</dbReference>
<dbReference type="Pfam" id="PF13365">
    <property type="entry name" value="Trypsin_2"/>
    <property type="match status" value="1"/>
</dbReference>
<dbReference type="Gene3D" id="2.40.10.10">
    <property type="entry name" value="Trypsin-like serine proteases"/>
    <property type="match status" value="2"/>
</dbReference>
<organism evidence="1 2">
    <name type="scientific">Fodinibius salsisoli</name>
    <dbReference type="NCBI Taxonomy" id="2820877"/>
    <lineage>
        <taxon>Bacteria</taxon>
        <taxon>Pseudomonadati</taxon>
        <taxon>Balneolota</taxon>
        <taxon>Balneolia</taxon>
        <taxon>Balneolales</taxon>
        <taxon>Balneolaceae</taxon>
        <taxon>Fodinibius</taxon>
    </lineage>
</organism>
<dbReference type="EMBL" id="JAGGJA010000014">
    <property type="protein sequence ID" value="MCW9708543.1"/>
    <property type="molecule type" value="Genomic_DNA"/>
</dbReference>
<reference evidence="1 2" key="1">
    <citation type="submission" date="2021-03" db="EMBL/GenBank/DDBJ databases">
        <title>Aliifodinibius sp. nov., a new bacterium isolated from saline soil.</title>
        <authorList>
            <person name="Galisteo C."/>
            <person name="De La Haba R."/>
            <person name="Sanchez-Porro C."/>
            <person name="Ventosa A."/>
        </authorList>
    </citation>
    <scope>NUCLEOTIDE SEQUENCE [LARGE SCALE GENOMIC DNA]</scope>
    <source>
        <strain evidence="1 2">1BSP15-2V2</strain>
    </source>
</reference>
<sequence length="320" mass="35652">MSSSPQSKASSSDGYTTAFPHQDISASLQEAQKAMVRLITSVFYNTYSFDDARVRLADIRTNRPSDIASDQFSSEESTAGTSVMLDLNNNGDALLITCEHVVTAPDTIISYFDGDDLPANTFIKSISIKRSQSNLIFIPGQLSTFEVIASNSLTDIALLKTNINREARKEYQPLPFSMGRSDRLQLGSFLYILGYPKGFPMITRGVVSTKGLPPHRFFIIDALFNPGISGGLVISSNDNFNNFEWVGLARSATASREQVLVPSPNSEDENKNILRPYRNQIYIDQKHRISYGITQAVPIDEIRSFIDENRGLIRRHGFNY</sequence>
<dbReference type="InterPro" id="IPR043504">
    <property type="entry name" value="Peptidase_S1_PA_chymotrypsin"/>
</dbReference>
<gene>
    <name evidence="1" type="ORF">J6I44_16900</name>
</gene>
<evidence type="ECO:0000313" key="1">
    <source>
        <dbReference type="EMBL" id="MCW9708543.1"/>
    </source>
</evidence>
<evidence type="ECO:0000313" key="2">
    <source>
        <dbReference type="Proteomes" id="UP001207918"/>
    </source>
</evidence>
<protein>
    <submittedName>
        <fullName evidence="1">Trypsin-like peptidase domain-containing protein</fullName>
    </submittedName>
</protein>
<proteinExistence type="predicted"/>
<keyword evidence="2" id="KW-1185">Reference proteome</keyword>
<dbReference type="Proteomes" id="UP001207918">
    <property type="component" value="Unassembled WGS sequence"/>
</dbReference>
<dbReference type="SUPFAM" id="SSF50494">
    <property type="entry name" value="Trypsin-like serine proteases"/>
    <property type="match status" value="1"/>
</dbReference>
<name>A0ABT3PRQ3_9BACT</name>
<comment type="caution">
    <text evidence="1">The sequence shown here is derived from an EMBL/GenBank/DDBJ whole genome shotgun (WGS) entry which is preliminary data.</text>
</comment>
<dbReference type="RefSeq" id="WP_265767327.1">
    <property type="nucleotide sequence ID" value="NZ_JAGGJA010000014.1"/>
</dbReference>
<accession>A0ABT3PRQ3</accession>